<evidence type="ECO:0000256" key="5">
    <source>
        <dbReference type="HAMAP-Rule" id="MF_01017"/>
    </source>
</evidence>
<dbReference type="PROSITE" id="PS50902">
    <property type="entry name" value="FLAVODOXIN_LIKE"/>
    <property type="match status" value="1"/>
</dbReference>
<comment type="catalytic activity">
    <reaction evidence="5">
        <text>a quinone + NADPH + H(+) = a quinol + NADP(+)</text>
        <dbReference type="Rhea" id="RHEA:46164"/>
        <dbReference type="ChEBI" id="CHEBI:15378"/>
        <dbReference type="ChEBI" id="CHEBI:24646"/>
        <dbReference type="ChEBI" id="CHEBI:57783"/>
        <dbReference type="ChEBI" id="CHEBI:58349"/>
        <dbReference type="ChEBI" id="CHEBI:132124"/>
        <dbReference type="EC" id="1.6.5.2"/>
    </reaction>
</comment>
<dbReference type="GO" id="GO:0003955">
    <property type="term" value="F:NAD(P)H dehydrogenase (quinone) activity"/>
    <property type="evidence" value="ECO:0007669"/>
    <property type="project" value="UniProtKB-EC"/>
</dbReference>
<dbReference type="PANTHER" id="PTHR30546">
    <property type="entry name" value="FLAVODOXIN-RELATED PROTEIN WRBA-RELATED"/>
    <property type="match status" value="1"/>
</dbReference>
<dbReference type="NCBIfam" id="NF002999">
    <property type="entry name" value="PRK03767.1"/>
    <property type="match status" value="1"/>
</dbReference>
<keyword evidence="5" id="KW-0520">NAD</keyword>
<dbReference type="InterPro" id="IPR037513">
    <property type="entry name" value="NQO"/>
</dbReference>
<comment type="cofactor">
    <cofactor evidence="5">
        <name>FMN</name>
        <dbReference type="ChEBI" id="CHEBI:58210"/>
    </cofactor>
    <text evidence="5">Binds 1 FMN per monomer.</text>
</comment>
<reference evidence="7 8" key="1">
    <citation type="submission" date="2020-01" db="EMBL/GenBank/DDBJ databases">
        <title>Genomes of bacteria type strains.</title>
        <authorList>
            <person name="Chen J."/>
            <person name="Zhu S."/>
            <person name="Yang J."/>
        </authorList>
    </citation>
    <scope>NUCLEOTIDE SEQUENCE [LARGE SCALE GENOMIC DNA]</scope>
    <source>
        <strain evidence="7 8">DSM 16655</strain>
    </source>
</reference>
<feature type="binding site" evidence="5">
    <location>
        <begin position="10"/>
        <end position="15"/>
    </location>
    <ligand>
        <name>FMN</name>
        <dbReference type="ChEBI" id="CHEBI:58210"/>
    </ligand>
</feature>
<evidence type="ECO:0000256" key="2">
    <source>
        <dbReference type="ARBA" id="ARBA00022630"/>
    </source>
</evidence>
<evidence type="ECO:0000256" key="4">
    <source>
        <dbReference type="ARBA" id="ARBA00023002"/>
    </source>
</evidence>
<comment type="caution">
    <text evidence="5">Lacks conserved residue(s) required for the propagation of feature annotation.</text>
</comment>
<evidence type="ECO:0000256" key="3">
    <source>
        <dbReference type="ARBA" id="ARBA00022643"/>
    </source>
</evidence>
<dbReference type="SUPFAM" id="SSF52218">
    <property type="entry name" value="Flavoproteins"/>
    <property type="match status" value="1"/>
</dbReference>
<comment type="similarity">
    <text evidence="1 5">Belongs to the WrbA family.</text>
</comment>
<keyword evidence="5" id="KW-0547">Nucleotide-binding</keyword>
<dbReference type="InterPro" id="IPR029039">
    <property type="entry name" value="Flavoprotein-like_sf"/>
</dbReference>
<dbReference type="Proteomes" id="UP001320715">
    <property type="component" value="Unassembled WGS sequence"/>
</dbReference>
<dbReference type="HAMAP" id="MF_01017">
    <property type="entry name" value="NQOR"/>
    <property type="match status" value="1"/>
</dbReference>
<dbReference type="InterPro" id="IPR005025">
    <property type="entry name" value="FMN_Rdtase-like_dom"/>
</dbReference>
<dbReference type="PANTHER" id="PTHR30546:SF23">
    <property type="entry name" value="FLAVOPROTEIN-LIKE PROTEIN YCP4-RELATED"/>
    <property type="match status" value="1"/>
</dbReference>
<dbReference type="Pfam" id="PF03358">
    <property type="entry name" value="FMN_red"/>
    <property type="match status" value="1"/>
</dbReference>
<organism evidence="7 8">
    <name type="scientific">Hoeflea alexandrii</name>
    <dbReference type="NCBI Taxonomy" id="288436"/>
    <lineage>
        <taxon>Bacteria</taxon>
        <taxon>Pseudomonadati</taxon>
        <taxon>Pseudomonadota</taxon>
        <taxon>Alphaproteobacteria</taxon>
        <taxon>Hyphomicrobiales</taxon>
        <taxon>Rhizobiaceae</taxon>
        <taxon>Hoeflea</taxon>
    </lineage>
</organism>
<proteinExistence type="inferred from homology"/>
<comment type="caution">
    <text evidence="7">The sequence shown here is derived from an EMBL/GenBank/DDBJ whole genome shotgun (WGS) entry which is preliminary data.</text>
</comment>
<keyword evidence="3 5" id="KW-0288">FMN</keyword>
<evidence type="ECO:0000259" key="6">
    <source>
        <dbReference type="PROSITE" id="PS50902"/>
    </source>
</evidence>
<dbReference type="RefSeq" id="WP_252915280.1">
    <property type="nucleotide sequence ID" value="NZ_JAAAML010000001.1"/>
</dbReference>
<evidence type="ECO:0000313" key="8">
    <source>
        <dbReference type="Proteomes" id="UP001320715"/>
    </source>
</evidence>
<protein>
    <recommendedName>
        <fullName evidence="5">NAD(P)H dehydrogenase (quinone)</fullName>
        <ecNumber evidence="5">1.6.5.2</ecNumber>
    </recommendedName>
    <alternativeName>
        <fullName evidence="5">NAD(P)H:quinone oxidoreductase</fullName>
        <shortName evidence="5">NQO</shortName>
    </alternativeName>
</protein>
<dbReference type="InterPro" id="IPR010089">
    <property type="entry name" value="Flavoprotein_WrbA-like"/>
</dbReference>
<keyword evidence="2 5" id="KW-0285">Flavoprotein</keyword>
<comment type="catalytic activity">
    <reaction evidence="5">
        <text>a quinone + NADH + H(+) = a quinol + NAD(+)</text>
        <dbReference type="Rhea" id="RHEA:46160"/>
        <dbReference type="ChEBI" id="CHEBI:15378"/>
        <dbReference type="ChEBI" id="CHEBI:24646"/>
        <dbReference type="ChEBI" id="CHEBI:57540"/>
        <dbReference type="ChEBI" id="CHEBI:57945"/>
        <dbReference type="ChEBI" id="CHEBI:132124"/>
        <dbReference type="EC" id="1.6.5.2"/>
    </reaction>
</comment>
<dbReference type="EC" id="1.6.5.2" evidence="5"/>
<dbReference type="NCBIfam" id="TIGR01755">
    <property type="entry name" value="flav_wrbA"/>
    <property type="match status" value="1"/>
</dbReference>
<evidence type="ECO:0000313" key="7">
    <source>
        <dbReference type="EMBL" id="MCO6408045.1"/>
    </source>
</evidence>
<keyword evidence="5" id="KW-0521">NADP</keyword>
<gene>
    <name evidence="7" type="primary">wrbA</name>
    <name evidence="7" type="ORF">GTW23_07635</name>
</gene>
<feature type="domain" description="Flavodoxin-like" evidence="6">
    <location>
        <begin position="4"/>
        <end position="190"/>
    </location>
</feature>
<dbReference type="InterPro" id="IPR008254">
    <property type="entry name" value="Flavodoxin/NO_synth"/>
</dbReference>
<evidence type="ECO:0000256" key="1">
    <source>
        <dbReference type="ARBA" id="ARBA00006961"/>
    </source>
</evidence>
<feature type="binding site" evidence="5">
    <location>
        <position position="12"/>
    </location>
    <ligand>
        <name>NAD(+)</name>
        <dbReference type="ChEBI" id="CHEBI:57540"/>
    </ligand>
</feature>
<sequence>MAKVLVLYYSSWGHMETMAQAAAKGAASAGADVTIKRVPELVPEDVAKAAHYKLDQDAEIADPLELANYDAIIFGVSTRYGMMSAQLKNFLDQTGPLWAEGKLINKVASVMSSTATQHGGAELAILTTQASLQHHGMIIVPLSYAYQGQSGNDVVRGGSPYGMTTTSNTDGSRMPSEQELEGAEFQGKRVAEIAAKLVA</sequence>
<accession>A0ABT1CPD5</accession>
<keyword evidence="4 5" id="KW-0560">Oxidoreductase</keyword>
<keyword evidence="8" id="KW-1185">Reference proteome</keyword>
<dbReference type="Gene3D" id="3.40.50.360">
    <property type="match status" value="1"/>
</dbReference>
<feature type="binding site" evidence="5">
    <location>
        <begin position="78"/>
        <end position="80"/>
    </location>
    <ligand>
        <name>FMN</name>
        <dbReference type="ChEBI" id="CHEBI:58210"/>
    </ligand>
</feature>
<feature type="binding site" evidence="5">
    <location>
        <position position="98"/>
    </location>
    <ligand>
        <name>substrate</name>
    </ligand>
</feature>
<dbReference type="EMBL" id="JAAAML010000001">
    <property type="protein sequence ID" value="MCO6408045.1"/>
    <property type="molecule type" value="Genomic_DNA"/>
</dbReference>
<feature type="binding site" evidence="5">
    <location>
        <position position="134"/>
    </location>
    <ligand>
        <name>FMN</name>
        <dbReference type="ChEBI" id="CHEBI:58210"/>
    </ligand>
</feature>
<name>A0ABT1CPD5_9HYPH</name>